<keyword evidence="12" id="KW-1208">Phospholipid metabolism</keyword>
<dbReference type="PROSITE" id="PS50146">
    <property type="entry name" value="DAGK"/>
    <property type="match status" value="1"/>
</dbReference>
<evidence type="ECO:0000256" key="10">
    <source>
        <dbReference type="ARBA" id="ARBA00023098"/>
    </source>
</evidence>
<keyword evidence="4" id="KW-0808">Transferase</keyword>
<evidence type="ECO:0000256" key="12">
    <source>
        <dbReference type="ARBA" id="ARBA00023264"/>
    </source>
</evidence>
<keyword evidence="11" id="KW-0594">Phospholipid biosynthesis</keyword>
<dbReference type="PANTHER" id="PTHR12358">
    <property type="entry name" value="SPHINGOSINE KINASE"/>
    <property type="match status" value="1"/>
</dbReference>
<dbReference type="Gene3D" id="2.60.200.40">
    <property type="match status" value="1"/>
</dbReference>
<protein>
    <submittedName>
        <fullName evidence="14">YegS/Rv2252/BmrU family lipid kinase</fullName>
    </submittedName>
</protein>
<dbReference type="SUPFAM" id="SSF111331">
    <property type="entry name" value="NAD kinase/diacylglycerol kinase-like"/>
    <property type="match status" value="1"/>
</dbReference>
<organism evidence="14 15">
    <name type="scientific">Lentilactobacillus hilgardii</name>
    <name type="common">Lactobacillus hilgardii</name>
    <dbReference type="NCBI Taxonomy" id="1588"/>
    <lineage>
        <taxon>Bacteria</taxon>
        <taxon>Bacillati</taxon>
        <taxon>Bacillota</taxon>
        <taxon>Bacilli</taxon>
        <taxon>Lactobacillales</taxon>
        <taxon>Lactobacillaceae</taxon>
        <taxon>Lentilactobacillus</taxon>
    </lineage>
</organism>
<accession>A0A6P1E332</accession>
<evidence type="ECO:0000256" key="6">
    <source>
        <dbReference type="ARBA" id="ARBA00022741"/>
    </source>
</evidence>
<reference evidence="14 15" key="1">
    <citation type="submission" date="2019-12" db="EMBL/GenBank/DDBJ databases">
        <title>Lactobacillus hilgardii FLUB.</title>
        <authorList>
            <person name="Gustaw K."/>
        </authorList>
    </citation>
    <scope>NUCLEOTIDE SEQUENCE [LARGE SCALE GENOMIC DNA]</scope>
    <source>
        <strain evidence="14 15">FLUB</strain>
    </source>
</reference>
<dbReference type="Pfam" id="PF00781">
    <property type="entry name" value="DAGK_cat"/>
    <property type="match status" value="1"/>
</dbReference>
<keyword evidence="10" id="KW-0443">Lipid metabolism</keyword>
<dbReference type="NCBIfam" id="TIGR00147">
    <property type="entry name" value="YegS/Rv2252/BmrU family lipid kinase"/>
    <property type="match status" value="1"/>
</dbReference>
<evidence type="ECO:0000256" key="1">
    <source>
        <dbReference type="ARBA" id="ARBA00001946"/>
    </source>
</evidence>
<evidence type="ECO:0000256" key="11">
    <source>
        <dbReference type="ARBA" id="ARBA00023209"/>
    </source>
</evidence>
<feature type="domain" description="DAGKc" evidence="13">
    <location>
        <begin position="16"/>
        <end position="147"/>
    </location>
</feature>
<keyword evidence="3" id="KW-0444">Lipid biosynthesis</keyword>
<dbReference type="SMART" id="SM00046">
    <property type="entry name" value="DAGKc"/>
    <property type="match status" value="1"/>
</dbReference>
<sequence length="315" mass="34401">MSPIRKADSIFKREARIMQNYLIIYNGTAGKSDNETIAKKAQRMLHQAGKNVDLAATSSEKDAVKQAKASTSRYDCLVTIGGDGSINTACAGFLKAGQSIPLGIIPGGTVNNFARALKIPLNTDKAIQNLIDGSPAKVDLATIGDTPMVSSLTLGRLADISQNVKQAEKRKFGTMIYLFKGIKELFTNRSYKLKIDADGTSETLRAQILLITTTNSVGGYVAFNPDATYDDDCLHVFLLKKFTLPKIMTYGAFFLSGNLKNARGVKYIKCQQIRIENLSSRKIKTRIDGDPAMALPITVKVKADFLKILLPKSLR</sequence>
<dbReference type="InterPro" id="IPR016064">
    <property type="entry name" value="NAD/diacylglycerol_kinase_sf"/>
</dbReference>
<evidence type="ECO:0000256" key="8">
    <source>
        <dbReference type="ARBA" id="ARBA00022840"/>
    </source>
</evidence>
<evidence type="ECO:0000313" key="15">
    <source>
        <dbReference type="Proteomes" id="UP000465035"/>
    </source>
</evidence>
<dbReference type="GO" id="GO:0008654">
    <property type="term" value="P:phospholipid biosynthetic process"/>
    <property type="evidence" value="ECO:0007669"/>
    <property type="project" value="UniProtKB-KW"/>
</dbReference>
<evidence type="ECO:0000256" key="4">
    <source>
        <dbReference type="ARBA" id="ARBA00022679"/>
    </source>
</evidence>
<dbReference type="InterPro" id="IPR050187">
    <property type="entry name" value="Lipid_Phosphate_FormReg"/>
</dbReference>
<evidence type="ECO:0000256" key="9">
    <source>
        <dbReference type="ARBA" id="ARBA00022842"/>
    </source>
</evidence>
<evidence type="ECO:0000256" key="5">
    <source>
        <dbReference type="ARBA" id="ARBA00022723"/>
    </source>
</evidence>
<dbReference type="AlphaFoldDB" id="A0A6P1E332"/>
<dbReference type="Proteomes" id="UP000465035">
    <property type="component" value="Chromosome"/>
</dbReference>
<dbReference type="GO" id="GO:0004143">
    <property type="term" value="F:ATP-dependent diacylglycerol kinase activity"/>
    <property type="evidence" value="ECO:0007669"/>
    <property type="project" value="TreeGrafter"/>
</dbReference>
<evidence type="ECO:0000256" key="2">
    <source>
        <dbReference type="ARBA" id="ARBA00005983"/>
    </source>
</evidence>
<dbReference type="InterPro" id="IPR045540">
    <property type="entry name" value="YegS/DAGK_C"/>
</dbReference>
<keyword evidence="7 14" id="KW-0418">Kinase</keyword>
<evidence type="ECO:0000259" key="13">
    <source>
        <dbReference type="PROSITE" id="PS50146"/>
    </source>
</evidence>
<dbReference type="InterPro" id="IPR017438">
    <property type="entry name" value="ATP-NAD_kinase_N"/>
</dbReference>
<dbReference type="PANTHER" id="PTHR12358:SF106">
    <property type="entry name" value="LIPID KINASE YEGS"/>
    <property type="match status" value="1"/>
</dbReference>
<dbReference type="EMBL" id="CP047121">
    <property type="protein sequence ID" value="QHB51018.1"/>
    <property type="molecule type" value="Genomic_DNA"/>
</dbReference>
<dbReference type="GO" id="GO:0005524">
    <property type="term" value="F:ATP binding"/>
    <property type="evidence" value="ECO:0007669"/>
    <property type="project" value="UniProtKB-KW"/>
</dbReference>
<comment type="cofactor">
    <cofactor evidence="1">
        <name>Mg(2+)</name>
        <dbReference type="ChEBI" id="CHEBI:18420"/>
    </cofactor>
</comment>
<gene>
    <name evidence="14" type="ORF">GQR93_01660</name>
</gene>
<dbReference type="InterPro" id="IPR001206">
    <property type="entry name" value="Diacylglycerol_kinase_cat_dom"/>
</dbReference>
<keyword evidence="9" id="KW-0460">Magnesium</keyword>
<dbReference type="GO" id="GO:0046872">
    <property type="term" value="F:metal ion binding"/>
    <property type="evidence" value="ECO:0007669"/>
    <property type="project" value="UniProtKB-KW"/>
</dbReference>
<evidence type="ECO:0000313" key="14">
    <source>
        <dbReference type="EMBL" id="QHB51018.1"/>
    </source>
</evidence>
<keyword evidence="6" id="KW-0547">Nucleotide-binding</keyword>
<name>A0A6P1E332_LENHI</name>
<evidence type="ECO:0000256" key="3">
    <source>
        <dbReference type="ARBA" id="ARBA00022516"/>
    </source>
</evidence>
<comment type="similarity">
    <text evidence="2">Belongs to the diacylglycerol/lipid kinase family.</text>
</comment>
<evidence type="ECO:0000256" key="7">
    <source>
        <dbReference type="ARBA" id="ARBA00022777"/>
    </source>
</evidence>
<dbReference type="InterPro" id="IPR005218">
    <property type="entry name" value="Diacylglycerol/lipid_kinase"/>
</dbReference>
<dbReference type="GO" id="GO:0005886">
    <property type="term" value="C:plasma membrane"/>
    <property type="evidence" value="ECO:0007669"/>
    <property type="project" value="TreeGrafter"/>
</dbReference>
<proteinExistence type="inferred from homology"/>
<dbReference type="Gene3D" id="3.40.50.10330">
    <property type="entry name" value="Probable inorganic polyphosphate/atp-NAD kinase, domain 1"/>
    <property type="match status" value="1"/>
</dbReference>
<keyword evidence="5" id="KW-0479">Metal-binding</keyword>
<dbReference type="Pfam" id="PF19279">
    <property type="entry name" value="YegS_C"/>
    <property type="match status" value="1"/>
</dbReference>
<keyword evidence="8" id="KW-0067">ATP-binding</keyword>